<evidence type="ECO:0000313" key="2">
    <source>
        <dbReference type="EMBL" id="SFM83708.1"/>
    </source>
</evidence>
<feature type="transmembrane region" description="Helical" evidence="1">
    <location>
        <begin position="67"/>
        <end position="89"/>
    </location>
</feature>
<protein>
    <submittedName>
        <fullName evidence="2">Uncharacterized protein</fullName>
    </submittedName>
</protein>
<feature type="transmembrane region" description="Helical" evidence="1">
    <location>
        <begin position="120"/>
        <end position="139"/>
    </location>
</feature>
<feature type="transmembrane region" description="Helical" evidence="1">
    <location>
        <begin position="43"/>
        <end position="61"/>
    </location>
</feature>
<feature type="transmembrane region" description="Helical" evidence="1">
    <location>
        <begin position="310"/>
        <end position="329"/>
    </location>
</feature>
<proteinExistence type="predicted"/>
<gene>
    <name evidence="2" type="ORF">SAMN05421880_13825</name>
</gene>
<evidence type="ECO:0000256" key="1">
    <source>
        <dbReference type="SAM" id="Phobius"/>
    </source>
</evidence>
<organism evidence="2 3">
    <name type="scientific">Nitrosomonas nitrosa</name>
    <dbReference type="NCBI Taxonomy" id="52442"/>
    <lineage>
        <taxon>Bacteria</taxon>
        <taxon>Pseudomonadati</taxon>
        <taxon>Pseudomonadota</taxon>
        <taxon>Betaproteobacteria</taxon>
        <taxon>Nitrosomonadales</taxon>
        <taxon>Nitrosomonadaceae</taxon>
        <taxon>Nitrosomonas</taxon>
    </lineage>
</organism>
<keyword evidence="3" id="KW-1185">Reference proteome</keyword>
<keyword evidence="1" id="KW-1133">Transmembrane helix</keyword>
<dbReference type="Proteomes" id="UP000199561">
    <property type="component" value="Unassembled WGS sequence"/>
</dbReference>
<feature type="transmembrane region" description="Helical" evidence="1">
    <location>
        <begin position="145"/>
        <end position="166"/>
    </location>
</feature>
<evidence type="ECO:0000313" key="3">
    <source>
        <dbReference type="Proteomes" id="UP000199561"/>
    </source>
</evidence>
<dbReference type="RefSeq" id="WP_090672118.1">
    <property type="nucleotide sequence ID" value="NZ_FOUF01000038.1"/>
</dbReference>
<keyword evidence="1" id="KW-0472">Membrane</keyword>
<accession>A0A1I4U3W7</accession>
<dbReference type="EMBL" id="FOUF01000038">
    <property type="protein sequence ID" value="SFM83708.1"/>
    <property type="molecule type" value="Genomic_DNA"/>
</dbReference>
<dbReference type="AlphaFoldDB" id="A0A1I4U3W7"/>
<sequence length="469" mass="54229">MTKRGKQAIREADARKYGFLAVPLSKTRSIQAAHEPRKPDTRFLAYLGKAVIWGTLTFYIAKEFASHHFWLVVLSVLLFSIPIVICGIYGNTIRQIWRLTIFRKQGWLFKWLSSRFFKSIFWALWALGTSFFMLIQFHGYNDLEWLAFFLVIPVFWLAYKFCRYFIAQEIAPYLVTEMALTSARRLCPLLMLIIHFVFMAQLVKWPEYLFIHEAISAQKIKFEGLVSSALVSETSQFLAIYNGIKAYLLGQIGTQNSFWGWLLIGAIEFMIYYNACAILSCFLIPPTEFRRLFQPASHTDTPPPLSPGRIATATALFTFATVFIYLYTFKAMEEWVRHTPAIADSRQNAEVLVVQKAEQIGDVFYKKGTIAQLTEARFNALRHVEHSKTKLENQIDSAFDRLEMNVDHYLDWYYSLVGEYTRIGKLLIGELEAFMIEKLEQSLMYGDPFQDFQALLDDLVSTHQAAAHT</sequence>
<dbReference type="STRING" id="52442.SAMN05421880_13825"/>
<keyword evidence="1" id="KW-0812">Transmembrane</keyword>
<feature type="transmembrane region" description="Helical" evidence="1">
    <location>
        <begin position="260"/>
        <end position="285"/>
    </location>
</feature>
<feature type="transmembrane region" description="Helical" evidence="1">
    <location>
        <begin position="186"/>
        <end position="205"/>
    </location>
</feature>
<reference evidence="2 3" key="1">
    <citation type="submission" date="2016-10" db="EMBL/GenBank/DDBJ databases">
        <authorList>
            <person name="de Groot N.N."/>
        </authorList>
    </citation>
    <scope>NUCLEOTIDE SEQUENCE [LARGE SCALE GENOMIC DNA]</scope>
    <source>
        <strain evidence="2 3">Nm146</strain>
    </source>
</reference>
<name>A0A1I4U3W7_9PROT</name>